<evidence type="ECO:0000259" key="1">
    <source>
        <dbReference type="PROSITE" id="PS50181"/>
    </source>
</evidence>
<organism evidence="2 3">
    <name type="scientific">Phascolomyces articulosus</name>
    <dbReference type="NCBI Taxonomy" id="60185"/>
    <lineage>
        <taxon>Eukaryota</taxon>
        <taxon>Fungi</taxon>
        <taxon>Fungi incertae sedis</taxon>
        <taxon>Mucoromycota</taxon>
        <taxon>Mucoromycotina</taxon>
        <taxon>Mucoromycetes</taxon>
        <taxon>Mucorales</taxon>
        <taxon>Lichtheimiaceae</taxon>
        <taxon>Phascolomyces</taxon>
    </lineage>
</organism>
<gene>
    <name evidence="2" type="ORF">BDA99DRAFT_592290</name>
</gene>
<comment type="caution">
    <text evidence="2">The sequence shown here is derived from an EMBL/GenBank/DDBJ whole genome shotgun (WGS) entry which is preliminary data.</text>
</comment>
<name>A0AAD5JN09_9FUNG</name>
<dbReference type="Proteomes" id="UP001209540">
    <property type="component" value="Unassembled WGS sequence"/>
</dbReference>
<evidence type="ECO:0000313" key="3">
    <source>
        <dbReference type="Proteomes" id="UP001209540"/>
    </source>
</evidence>
<dbReference type="Gene3D" id="1.20.1280.50">
    <property type="match status" value="1"/>
</dbReference>
<dbReference type="SUPFAM" id="SSF48452">
    <property type="entry name" value="TPR-like"/>
    <property type="match status" value="1"/>
</dbReference>
<dbReference type="AlphaFoldDB" id="A0AAD5JN09"/>
<reference evidence="2" key="1">
    <citation type="journal article" date="2022" name="IScience">
        <title>Evolution of zygomycete secretomes and the origins of terrestrial fungal ecologies.</title>
        <authorList>
            <person name="Chang Y."/>
            <person name="Wang Y."/>
            <person name="Mondo S."/>
            <person name="Ahrendt S."/>
            <person name="Andreopoulos W."/>
            <person name="Barry K."/>
            <person name="Beard J."/>
            <person name="Benny G.L."/>
            <person name="Blankenship S."/>
            <person name="Bonito G."/>
            <person name="Cuomo C."/>
            <person name="Desiro A."/>
            <person name="Gervers K.A."/>
            <person name="Hundley H."/>
            <person name="Kuo A."/>
            <person name="LaButti K."/>
            <person name="Lang B.F."/>
            <person name="Lipzen A."/>
            <person name="O'Donnell K."/>
            <person name="Pangilinan J."/>
            <person name="Reynolds N."/>
            <person name="Sandor L."/>
            <person name="Smith M.E."/>
            <person name="Tsang A."/>
            <person name="Grigoriev I.V."/>
            <person name="Stajich J.E."/>
            <person name="Spatafora J.W."/>
        </authorList>
    </citation>
    <scope>NUCLEOTIDE SEQUENCE</scope>
    <source>
        <strain evidence="2">RSA 2281</strain>
    </source>
</reference>
<dbReference type="Pfam" id="PF12937">
    <property type="entry name" value="F-box-like"/>
    <property type="match status" value="1"/>
</dbReference>
<dbReference type="EMBL" id="JAIXMP010000045">
    <property type="protein sequence ID" value="KAI9246690.1"/>
    <property type="molecule type" value="Genomic_DNA"/>
</dbReference>
<evidence type="ECO:0000313" key="2">
    <source>
        <dbReference type="EMBL" id="KAI9246690.1"/>
    </source>
</evidence>
<keyword evidence="3" id="KW-1185">Reference proteome</keyword>
<protein>
    <recommendedName>
        <fullName evidence="1">F-box domain-containing protein</fullName>
    </recommendedName>
</protein>
<feature type="domain" description="F-box" evidence="1">
    <location>
        <begin position="130"/>
        <end position="177"/>
    </location>
</feature>
<reference evidence="2" key="2">
    <citation type="submission" date="2023-02" db="EMBL/GenBank/DDBJ databases">
        <authorList>
            <consortium name="DOE Joint Genome Institute"/>
            <person name="Mondo S.J."/>
            <person name="Chang Y."/>
            <person name="Wang Y."/>
            <person name="Ahrendt S."/>
            <person name="Andreopoulos W."/>
            <person name="Barry K."/>
            <person name="Beard J."/>
            <person name="Benny G.L."/>
            <person name="Blankenship S."/>
            <person name="Bonito G."/>
            <person name="Cuomo C."/>
            <person name="Desiro A."/>
            <person name="Gervers K.A."/>
            <person name="Hundley H."/>
            <person name="Kuo A."/>
            <person name="LaButti K."/>
            <person name="Lang B.F."/>
            <person name="Lipzen A."/>
            <person name="O'Donnell K."/>
            <person name="Pangilinan J."/>
            <person name="Reynolds N."/>
            <person name="Sandor L."/>
            <person name="Smith M.W."/>
            <person name="Tsang A."/>
            <person name="Grigoriev I.V."/>
            <person name="Stajich J.E."/>
            <person name="Spatafora J.W."/>
        </authorList>
    </citation>
    <scope>NUCLEOTIDE SEQUENCE</scope>
    <source>
        <strain evidence="2">RSA 2281</strain>
    </source>
</reference>
<dbReference type="SUPFAM" id="SSF81383">
    <property type="entry name" value="F-box domain"/>
    <property type="match status" value="1"/>
</dbReference>
<sequence length="225" mass="25903">MTHQVSFDLIRNAYQNHNLDQVIDLSTDAVIQVQSDFILVLDLRAHAFGMEGHFSEAVNDAEEMIRYAPTQAIGYLRLGQLFSMQEKQSAAIQIYEKSLAKVEKLDDDDSSYAELIQKKKKAIEKSELRLDFITMLPLEIVNTIFEDFSERIMFRCMTVSTRWREILLNCPKAWAKVYHNHCYYEASVSQVGRTATILRALPHIARHIKNMEAIISSVETTQKSI</sequence>
<dbReference type="InterPro" id="IPR036047">
    <property type="entry name" value="F-box-like_dom_sf"/>
</dbReference>
<dbReference type="Gene3D" id="1.25.40.10">
    <property type="entry name" value="Tetratricopeptide repeat domain"/>
    <property type="match status" value="1"/>
</dbReference>
<dbReference type="PROSITE" id="PS50181">
    <property type="entry name" value="FBOX"/>
    <property type="match status" value="1"/>
</dbReference>
<proteinExistence type="predicted"/>
<accession>A0AAD5JN09</accession>
<dbReference type="InterPro" id="IPR011990">
    <property type="entry name" value="TPR-like_helical_dom_sf"/>
</dbReference>
<dbReference type="InterPro" id="IPR001810">
    <property type="entry name" value="F-box_dom"/>
</dbReference>